<feature type="compositionally biased region" description="Acidic residues" evidence="1">
    <location>
        <begin position="120"/>
        <end position="137"/>
    </location>
</feature>
<reference evidence="4" key="3">
    <citation type="submission" date="2025-04" db="UniProtKB">
        <authorList>
            <consortium name="RefSeq"/>
        </authorList>
    </citation>
    <scope>IDENTIFICATION</scope>
    <source>
        <strain evidence="4">CBS 781.70</strain>
    </source>
</reference>
<reference evidence="4" key="2">
    <citation type="submission" date="2020-04" db="EMBL/GenBank/DDBJ databases">
        <authorList>
            <consortium name="NCBI Genome Project"/>
        </authorList>
    </citation>
    <scope>NUCLEOTIDE SEQUENCE</scope>
    <source>
        <strain evidence="4">CBS 781.70</strain>
    </source>
</reference>
<protein>
    <submittedName>
        <fullName evidence="2 4">Uncharacterized protein</fullName>
    </submittedName>
</protein>
<dbReference type="AlphaFoldDB" id="A0A6G1GFI6"/>
<dbReference type="RefSeq" id="XP_033538478.1">
    <property type="nucleotide sequence ID" value="XM_033681619.1"/>
</dbReference>
<feature type="region of interest" description="Disordered" evidence="1">
    <location>
        <begin position="120"/>
        <end position="162"/>
    </location>
</feature>
<evidence type="ECO:0000256" key="1">
    <source>
        <dbReference type="SAM" id="MobiDB-lite"/>
    </source>
</evidence>
<dbReference type="EMBL" id="ML975149">
    <property type="protein sequence ID" value="KAF1816847.1"/>
    <property type="molecule type" value="Genomic_DNA"/>
</dbReference>
<accession>A0A6G1GFI6</accession>
<sequence>MGATISNISSVPYYVLGLSEILSGIEQETFEMPDECPTLTTVDTPLTESSMALVPEIEQQDTFSVLSPAKMGERLPIIVEEHEINPALLDEPTEEKERYFDPESCEEECECDLNSQIYELEGDSREEVDEDGEEDFESPASPNTQRELADQAAAAMDAEPDMEPQVSLCELLEDRFTELEALRRALKVQK</sequence>
<evidence type="ECO:0000313" key="3">
    <source>
        <dbReference type="Proteomes" id="UP000504638"/>
    </source>
</evidence>
<gene>
    <name evidence="2 4" type="ORF">P152DRAFT_477935</name>
</gene>
<proteinExistence type="predicted"/>
<evidence type="ECO:0000313" key="2">
    <source>
        <dbReference type="EMBL" id="KAF1816847.1"/>
    </source>
</evidence>
<reference evidence="2 4" key="1">
    <citation type="submission" date="2020-01" db="EMBL/GenBank/DDBJ databases">
        <authorList>
            <consortium name="DOE Joint Genome Institute"/>
            <person name="Haridas S."/>
            <person name="Albert R."/>
            <person name="Binder M."/>
            <person name="Bloem J."/>
            <person name="Labutti K."/>
            <person name="Salamov A."/>
            <person name="Andreopoulos B."/>
            <person name="Baker S.E."/>
            <person name="Barry K."/>
            <person name="Bills G."/>
            <person name="Bluhm B.H."/>
            <person name="Cannon C."/>
            <person name="Castanera R."/>
            <person name="Culley D.E."/>
            <person name="Daum C."/>
            <person name="Ezra D."/>
            <person name="Gonzalez J.B."/>
            <person name="Henrissat B."/>
            <person name="Kuo A."/>
            <person name="Liang C."/>
            <person name="Lipzen A."/>
            <person name="Lutzoni F."/>
            <person name="Magnuson J."/>
            <person name="Mondo S."/>
            <person name="Nolan M."/>
            <person name="Ohm R."/>
            <person name="Pangilinan J."/>
            <person name="Park H.-J."/>
            <person name="Ramirez L."/>
            <person name="Alfaro M."/>
            <person name="Sun H."/>
            <person name="Tritt A."/>
            <person name="Yoshinaga Y."/>
            <person name="Zwiers L.-H."/>
            <person name="Turgeon B.G."/>
            <person name="Goodwin S.B."/>
            <person name="Spatafora J.W."/>
            <person name="Crous P.W."/>
            <person name="Grigoriev I.V."/>
        </authorList>
    </citation>
    <scope>NUCLEOTIDE SEQUENCE</scope>
    <source>
        <strain evidence="2 4">CBS 781.70</strain>
    </source>
</reference>
<dbReference type="GeneID" id="54422189"/>
<keyword evidence="3" id="KW-1185">Reference proteome</keyword>
<dbReference type="Proteomes" id="UP000504638">
    <property type="component" value="Unplaced"/>
</dbReference>
<evidence type="ECO:0000313" key="4">
    <source>
        <dbReference type="RefSeq" id="XP_033538478.1"/>
    </source>
</evidence>
<organism evidence="2">
    <name type="scientific">Eremomyces bilateralis CBS 781.70</name>
    <dbReference type="NCBI Taxonomy" id="1392243"/>
    <lineage>
        <taxon>Eukaryota</taxon>
        <taxon>Fungi</taxon>
        <taxon>Dikarya</taxon>
        <taxon>Ascomycota</taxon>
        <taxon>Pezizomycotina</taxon>
        <taxon>Dothideomycetes</taxon>
        <taxon>Dothideomycetes incertae sedis</taxon>
        <taxon>Eremomycetales</taxon>
        <taxon>Eremomycetaceae</taxon>
        <taxon>Eremomyces</taxon>
    </lineage>
</organism>
<name>A0A6G1GFI6_9PEZI</name>